<gene>
    <name evidence="1" type="ORF">PanWU01x14_338530</name>
</gene>
<comment type="caution">
    <text evidence="1">The sequence shown here is derived from an EMBL/GenBank/DDBJ whole genome shotgun (WGS) entry which is preliminary data.</text>
</comment>
<dbReference type="OrthoDB" id="10302148at2759"/>
<dbReference type="EMBL" id="JXTB01000625">
    <property type="protein sequence ID" value="PON35145.1"/>
    <property type="molecule type" value="Genomic_DNA"/>
</dbReference>
<dbReference type="AlphaFoldDB" id="A0A2P5AF22"/>
<organism evidence="1 2">
    <name type="scientific">Parasponia andersonii</name>
    <name type="common">Sponia andersonii</name>
    <dbReference type="NCBI Taxonomy" id="3476"/>
    <lineage>
        <taxon>Eukaryota</taxon>
        <taxon>Viridiplantae</taxon>
        <taxon>Streptophyta</taxon>
        <taxon>Embryophyta</taxon>
        <taxon>Tracheophyta</taxon>
        <taxon>Spermatophyta</taxon>
        <taxon>Magnoliopsida</taxon>
        <taxon>eudicotyledons</taxon>
        <taxon>Gunneridae</taxon>
        <taxon>Pentapetalae</taxon>
        <taxon>rosids</taxon>
        <taxon>fabids</taxon>
        <taxon>Rosales</taxon>
        <taxon>Cannabaceae</taxon>
        <taxon>Parasponia</taxon>
    </lineage>
</organism>
<accession>A0A2P5AF22</accession>
<dbReference type="Proteomes" id="UP000237105">
    <property type="component" value="Unassembled WGS sequence"/>
</dbReference>
<evidence type="ECO:0000313" key="2">
    <source>
        <dbReference type="Proteomes" id="UP000237105"/>
    </source>
</evidence>
<proteinExistence type="predicted"/>
<reference evidence="2" key="1">
    <citation type="submission" date="2016-06" db="EMBL/GenBank/DDBJ databases">
        <title>Parallel loss of symbiosis genes in relatives of nitrogen-fixing non-legume Parasponia.</title>
        <authorList>
            <person name="Van Velzen R."/>
            <person name="Holmer R."/>
            <person name="Bu F."/>
            <person name="Rutten L."/>
            <person name="Van Zeijl A."/>
            <person name="Liu W."/>
            <person name="Santuari L."/>
            <person name="Cao Q."/>
            <person name="Sharma T."/>
            <person name="Shen D."/>
            <person name="Roswanjaya Y."/>
            <person name="Wardhani T."/>
            <person name="Kalhor M.S."/>
            <person name="Jansen J."/>
            <person name="Van den Hoogen J."/>
            <person name="Gungor B."/>
            <person name="Hartog M."/>
            <person name="Hontelez J."/>
            <person name="Verver J."/>
            <person name="Yang W.-C."/>
            <person name="Schijlen E."/>
            <person name="Repin R."/>
            <person name="Schilthuizen M."/>
            <person name="Schranz E."/>
            <person name="Heidstra R."/>
            <person name="Miyata K."/>
            <person name="Fedorova E."/>
            <person name="Kohlen W."/>
            <person name="Bisseling T."/>
            <person name="Smit S."/>
            <person name="Geurts R."/>
        </authorList>
    </citation>
    <scope>NUCLEOTIDE SEQUENCE [LARGE SCALE GENOMIC DNA]</scope>
    <source>
        <strain evidence="2">cv. WU1-14</strain>
    </source>
</reference>
<name>A0A2P5AF22_PARAD</name>
<keyword evidence="2" id="KW-1185">Reference proteome</keyword>
<protein>
    <submittedName>
        <fullName evidence="1">Uncharacterized protein</fullName>
    </submittedName>
</protein>
<sequence length="91" mass="10365">MAHLFVSSSSSFVRWVPLSSYTFAVYSPHRLRLSPLTSDLLYYLPPITFLAKRGILEIRNVRGSLKIGCHVEHWMNLGGLKCSTVRSPKSW</sequence>
<evidence type="ECO:0000313" key="1">
    <source>
        <dbReference type="EMBL" id="PON35145.1"/>
    </source>
</evidence>